<protein>
    <submittedName>
        <fullName evidence="7">AP endonuclease</fullName>
        <ecNumber evidence="7">4.2.99.18</ecNumber>
    </submittedName>
</protein>
<dbReference type="Pfam" id="PF00730">
    <property type="entry name" value="HhH-GPD"/>
    <property type="match status" value="1"/>
</dbReference>
<keyword evidence="2" id="KW-0004">4Fe-4S</keyword>
<sequence length="240" mass="27707">MMRRAHTDEMKTSLRADKIIQKLIQEFEKNKELLRQAGWIVSDVNSFEWWDGLKTADEILISSILVQMTKWEIVKKVIERLRQIGLNKLDKLANLSEEEIEELIKGVNFYKTKAKRLKKLATIVKEKGLENIVKNEKTLKEIEGIGDETAESLQLFVANLPVFPRSEYASRILSRILGEKISKKEAKILAESYLKDDVYKLKLFHAGIVTIGKIFCLSKPKCNSCIFKDLCAYYKHVVKS</sequence>
<evidence type="ECO:0000256" key="5">
    <source>
        <dbReference type="ARBA" id="ARBA00023014"/>
    </source>
</evidence>
<keyword evidence="5" id="KW-0411">Iron-sulfur</keyword>
<evidence type="ECO:0000256" key="2">
    <source>
        <dbReference type="ARBA" id="ARBA00022485"/>
    </source>
</evidence>
<dbReference type="InterPro" id="IPR003651">
    <property type="entry name" value="Endonuclease3_FeS-loop_motif"/>
</dbReference>
<dbReference type="SUPFAM" id="SSF48150">
    <property type="entry name" value="DNA-glycosylase"/>
    <property type="match status" value="1"/>
</dbReference>
<keyword evidence="7" id="KW-0456">Lyase</keyword>
<dbReference type="CDD" id="cd00056">
    <property type="entry name" value="ENDO3c"/>
    <property type="match status" value="1"/>
</dbReference>
<keyword evidence="7" id="KW-0540">Nuclease</keyword>
<dbReference type="GO" id="GO:0046872">
    <property type="term" value="F:metal ion binding"/>
    <property type="evidence" value="ECO:0007669"/>
    <property type="project" value="UniProtKB-KW"/>
</dbReference>
<keyword evidence="8" id="KW-1185">Reference proteome</keyword>
<dbReference type="PANTHER" id="PTHR10359:SF19">
    <property type="entry name" value="DNA REPAIR GLYCOSYLASE MJ1434-RELATED"/>
    <property type="match status" value="1"/>
</dbReference>
<evidence type="ECO:0000256" key="4">
    <source>
        <dbReference type="ARBA" id="ARBA00023004"/>
    </source>
</evidence>
<evidence type="ECO:0000256" key="3">
    <source>
        <dbReference type="ARBA" id="ARBA00022723"/>
    </source>
</evidence>
<dbReference type="SMART" id="SM00525">
    <property type="entry name" value="FES"/>
    <property type="match status" value="1"/>
</dbReference>
<dbReference type="Gene3D" id="1.10.340.30">
    <property type="entry name" value="Hypothetical protein, domain 2"/>
    <property type="match status" value="1"/>
</dbReference>
<dbReference type="GO" id="GO:0140078">
    <property type="term" value="F:class I DNA-(apurinic or apyrimidinic site) endonuclease activity"/>
    <property type="evidence" value="ECO:0007669"/>
    <property type="project" value="UniProtKB-EC"/>
</dbReference>
<dbReference type="KEGG" id="sto:STK_09640"/>
<keyword evidence="3" id="KW-0479">Metal-binding</keyword>
<dbReference type="STRING" id="273063.STK_09640"/>
<gene>
    <name evidence="7" type="primary">ST0964</name>
    <name evidence="7" type="ordered locus">STK_09640</name>
</gene>
<keyword evidence="4" id="KW-0408">Iron</keyword>
<dbReference type="InterPro" id="IPR023170">
    <property type="entry name" value="HhH_base_excis_C"/>
</dbReference>
<dbReference type="eggNOG" id="arCOG00461">
    <property type="taxonomic scope" value="Archaea"/>
</dbReference>
<reference evidence="8" key="1">
    <citation type="journal article" date="2001" name="DNA Res.">
        <title>Complete genome sequence of an aerobic thermoacidophilic Crenarchaeon, Sulfolobus tokodaii strain7.</title>
        <authorList>
            <person name="Kawarabayasi Y."/>
            <person name="Hino Y."/>
            <person name="Horikawa H."/>
            <person name="Jin-no K."/>
            <person name="Takahashi M."/>
            <person name="Sekine M."/>
            <person name="Baba S."/>
            <person name="Ankai A."/>
            <person name="Kosugi H."/>
            <person name="Hosoyama A."/>
            <person name="Fukui S."/>
            <person name="Nagai Y."/>
            <person name="Nishijima K."/>
            <person name="Otsuka R."/>
            <person name="Nakazawa H."/>
            <person name="Takamiya M."/>
            <person name="Kato Y."/>
            <person name="Yoshizawa T."/>
            <person name="Tanaka T."/>
            <person name="Kudoh Y."/>
            <person name="Yamazaki J."/>
            <person name="Kushida N."/>
            <person name="Oguchi A."/>
            <person name="Aoki K."/>
            <person name="Masuda S."/>
            <person name="Yanagii M."/>
            <person name="Nishimura M."/>
            <person name="Yamagishi A."/>
            <person name="Oshima T."/>
            <person name="Kikuchi H."/>
        </authorList>
    </citation>
    <scope>NUCLEOTIDE SEQUENCE [LARGE SCALE GENOMIC DNA]</scope>
    <source>
        <strain evidence="8">DSM 16993 / JCM 10545 / NBRC 100140 / 7</strain>
    </source>
</reference>
<dbReference type="PIRSF" id="PIRSF001435">
    <property type="entry name" value="Nth"/>
    <property type="match status" value="1"/>
</dbReference>
<organism evidence="7 8">
    <name type="scientific">Sulfurisphaera tokodaii (strain DSM 16993 / JCM 10545 / NBRC 100140 / 7)</name>
    <name type="common">Sulfolobus tokodaii</name>
    <dbReference type="NCBI Taxonomy" id="273063"/>
    <lineage>
        <taxon>Archaea</taxon>
        <taxon>Thermoproteota</taxon>
        <taxon>Thermoprotei</taxon>
        <taxon>Sulfolobales</taxon>
        <taxon>Sulfolobaceae</taxon>
        <taxon>Sulfurisphaera</taxon>
    </lineage>
</organism>
<dbReference type="PANTHER" id="PTHR10359">
    <property type="entry name" value="A/G-SPECIFIC ADENINE GLYCOSYLASE/ENDONUCLEASE III"/>
    <property type="match status" value="1"/>
</dbReference>
<dbReference type="Proteomes" id="UP000001015">
    <property type="component" value="Chromosome"/>
</dbReference>
<evidence type="ECO:0000313" key="7">
    <source>
        <dbReference type="EMBL" id="BAK54428.1"/>
    </source>
</evidence>
<dbReference type="EMBL" id="BA000023">
    <property type="protein sequence ID" value="BAK54428.1"/>
    <property type="molecule type" value="Genomic_DNA"/>
</dbReference>
<comment type="cofactor">
    <cofactor evidence="1">
        <name>[4Fe-4S] cluster</name>
        <dbReference type="ChEBI" id="CHEBI:49883"/>
    </cofactor>
</comment>
<keyword evidence="7" id="KW-0255">Endonuclease</keyword>
<dbReference type="GO" id="GO:0006284">
    <property type="term" value="P:base-excision repair"/>
    <property type="evidence" value="ECO:0007669"/>
    <property type="project" value="InterPro"/>
</dbReference>
<dbReference type="SMART" id="SM00478">
    <property type="entry name" value="ENDO3c"/>
    <property type="match status" value="1"/>
</dbReference>
<evidence type="ECO:0000256" key="1">
    <source>
        <dbReference type="ARBA" id="ARBA00001966"/>
    </source>
</evidence>
<accession>F9VNS0</accession>
<evidence type="ECO:0000313" key="8">
    <source>
        <dbReference type="Proteomes" id="UP000001015"/>
    </source>
</evidence>
<dbReference type="InterPro" id="IPR003265">
    <property type="entry name" value="HhH-GPD_domain"/>
</dbReference>
<dbReference type="EC" id="4.2.99.18" evidence="7"/>
<dbReference type="GO" id="GO:0016787">
    <property type="term" value="F:hydrolase activity"/>
    <property type="evidence" value="ECO:0007669"/>
    <property type="project" value="UniProtKB-ARBA"/>
</dbReference>
<feature type="domain" description="HhH-GPD" evidence="6">
    <location>
        <begin position="65"/>
        <end position="214"/>
    </location>
</feature>
<name>F9VNS0_SULTO</name>
<dbReference type="GO" id="GO:0051539">
    <property type="term" value="F:4 iron, 4 sulfur cluster binding"/>
    <property type="evidence" value="ECO:0007669"/>
    <property type="project" value="UniProtKB-KW"/>
</dbReference>
<proteinExistence type="predicted"/>
<evidence type="ECO:0000259" key="6">
    <source>
        <dbReference type="SMART" id="SM00478"/>
    </source>
</evidence>
<dbReference type="Gene3D" id="1.10.1670.10">
    <property type="entry name" value="Helix-hairpin-Helix base-excision DNA repair enzymes (C-terminal)"/>
    <property type="match status" value="1"/>
</dbReference>
<dbReference type="InterPro" id="IPR011257">
    <property type="entry name" value="DNA_glycosylase"/>
</dbReference>
<dbReference type="AlphaFoldDB" id="F9VNS0"/>
<keyword evidence="7" id="KW-0378">Hydrolase</keyword>
<dbReference type="PATRIC" id="fig|273063.9.peg.1079"/>